<keyword evidence="2" id="KW-1185">Reference proteome</keyword>
<evidence type="ECO:0000313" key="2">
    <source>
        <dbReference type="Proteomes" id="UP001207468"/>
    </source>
</evidence>
<sequence length="136" mass="14216">MRTFTVFAFLCLAVGVTPSFAVPWMSPRGENAPSSGSEGPSVRISGRLSESKPSRAGREQAPIELPTLFTPLGNVAPALHGQPSPTRPTTGPSGDSTSNTERTPTRKHPNVNAMSPDTPTPTRSHPGGSKSGKKGR</sequence>
<proteinExistence type="predicted"/>
<name>A0ACC0UB37_9AGAM</name>
<dbReference type="EMBL" id="JAGFNK010000095">
    <property type="protein sequence ID" value="KAI9508329.1"/>
    <property type="molecule type" value="Genomic_DNA"/>
</dbReference>
<organism evidence="1 2">
    <name type="scientific">Russula earlei</name>
    <dbReference type="NCBI Taxonomy" id="71964"/>
    <lineage>
        <taxon>Eukaryota</taxon>
        <taxon>Fungi</taxon>
        <taxon>Dikarya</taxon>
        <taxon>Basidiomycota</taxon>
        <taxon>Agaricomycotina</taxon>
        <taxon>Agaricomycetes</taxon>
        <taxon>Russulales</taxon>
        <taxon>Russulaceae</taxon>
        <taxon>Russula</taxon>
    </lineage>
</organism>
<comment type="caution">
    <text evidence="1">The sequence shown here is derived from an EMBL/GenBank/DDBJ whole genome shotgun (WGS) entry which is preliminary data.</text>
</comment>
<dbReference type="Proteomes" id="UP001207468">
    <property type="component" value="Unassembled WGS sequence"/>
</dbReference>
<reference evidence="1" key="1">
    <citation type="submission" date="2021-03" db="EMBL/GenBank/DDBJ databases">
        <title>Evolutionary priming and transition to the ectomycorrhizal habit in an iconic lineage of mushroom-forming fungi: is preadaptation a requirement?</title>
        <authorList>
            <consortium name="DOE Joint Genome Institute"/>
            <person name="Looney B.P."/>
            <person name="Miyauchi S."/>
            <person name="Morin E."/>
            <person name="Drula E."/>
            <person name="Courty P.E."/>
            <person name="Chicoki N."/>
            <person name="Fauchery L."/>
            <person name="Kohler A."/>
            <person name="Kuo A."/>
            <person name="LaButti K."/>
            <person name="Pangilinan J."/>
            <person name="Lipzen A."/>
            <person name="Riley R."/>
            <person name="Andreopoulos W."/>
            <person name="He G."/>
            <person name="Johnson J."/>
            <person name="Barry K.W."/>
            <person name="Grigoriev I.V."/>
            <person name="Nagy L."/>
            <person name="Hibbett D."/>
            <person name="Henrissat B."/>
            <person name="Matheny P.B."/>
            <person name="Labbe J."/>
            <person name="Martin A.F."/>
        </authorList>
    </citation>
    <scope>NUCLEOTIDE SEQUENCE</scope>
    <source>
        <strain evidence="1">BPL698</strain>
    </source>
</reference>
<protein>
    <submittedName>
        <fullName evidence="1">Uncharacterized protein</fullName>
    </submittedName>
</protein>
<gene>
    <name evidence="1" type="ORF">F5148DRAFT_1197375</name>
</gene>
<evidence type="ECO:0000313" key="1">
    <source>
        <dbReference type="EMBL" id="KAI9508329.1"/>
    </source>
</evidence>
<accession>A0ACC0UB37</accession>